<dbReference type="Pfam" id="PF04059">
    <property type="entry name" value="RRM_2"/>
    <property type="match status" value="1"/>
</dbReference>
<sequence length="323" mass="34741">MAASSTRPLNPAAHPFVPVASAPAKLCSSAWSSLPVGFPIPTQCLRPPPSLPLPCGLSVSVPPLPWRPWVKVPPPLPCHVTVYCRSLSCPVTAYCIPPPLLPGKSCSITKTVDGAGDKSLKAEVENRPSPRSVLSPRSPASVSARAPKPRAAPRPMGSKPAFDPRSAKTSLMICNIPNNFSKRRMMAILDQHCADENDKLRRRGGGKFDMSEYDFLYVPIDFGKKYNKGYAFVNMTTASAARRLHAFLHGHSWAAAGSRKVCEIVHANIQGANALAKHFSGSRFPCGNGNEEFLPVRFGPPRNGPRPTAERVIGHAVVASARC</sequence>
<dbReference type="Gramene" id="HORVU.MOREX.r3.5HG0498610.1">
    <property type="protein sequence ID" value="HORVU.MOREX.r3.5HG0498610.1"/>
    <property type="gene ID" value="HORVU.MOREX.r3.5HG0498610"/>
</dbReference>
<reference evidence="4" key="1">
    <citation type="journal article" date="2012" name="Nature">
        <title>A physical, genetic and functional sequence assembly of the barley genome.</title>
        <authorList>
            <consortium name="The International Barley Genome Sequencing Consortium"/>
            <person name="Mayer K.F."/>
            <person name="Waugh R."/>
            <person name="Brown J.W."/>
            <person name="Schulman A."/>
            <person name="Langridge P."/>
            <person name="Platzer M."/>
            <person name="Fincher G.B."/>
            <person name="Muehlbauer G.J."/>
            <person name="Sato K."/>
            <person name="Close T.J."/>
            <person name="Wise R.P."/>
            <person name="Stein N."/>
        </authorList>
    </citation>
    <scope>NUCLEOTIDE SEQUENCE [LARGE SCALE GENOMIC DNA]</scope>
    <source>
        <strain evidence="4">cv. Morex</strain>
    </source>
</reference>
<dbReference type="RefSeq" id="XP_044947726.1">
    <property type="nucleotide sequence ID" value="XM_045091791.1"/>
</dbReference>
<organism evidence="3 4">
    <name type="scientific">Hordeum vulgare subsp. vulgare</name>
    <name type="common">Domesticated barley</name>
    <dbReference type="NCBI Taxonomy" id="112509"/>
    <lineage>
        <taxon>Eukaryota</taxon>
        <taxon>Viridiplantae</taxon>
        <taxon>Streptophyta</taxon>
        <taxon>Embryophyta</taxon>
        <taxon>Tracheophyta</taxon>
        <taxon>Spermatophyta</taxon>
        <taxon>Magnoliopsida</taxon>
        <taxon>Liliopsida</taxon>
        <taxon>Poales</taxon>
        <taxon>Poaceae</taxon>
        <taxon>BOP clade</taxon>
        <taxon>Pooideae</taxon>
        <taxon>Triticodae</taxon>
        <taxon>Triticeae</taxon>
        <taxon>Hordeinae</taxon>
        <taxon>Hordeum</taxon>
    </lineage>
</organism>
<accession>A0A8I6YK50</accession>
<evidence type="ECO:0000313" key="4">
    <source>
        <dbReference type="Proteomes" id="UP000011116"/>
    </source>
</evidence>
<feature type="region of interest" description="Disordered" evidence="1">
    <location>
        <begin position="117"/>
        <end position="164"/>
    </location>
</feature>
<feature type="compositionally biased region" description="Basic and acidic residues" evidence="1">
    <location>
        <begin position="117"/>
        <end position="128"/>
    </location>
</feature>
<dbReference type="InterPro" id="IPR012677">
    <property type="entry name" value="Nucleotide-bd_a/b_plait_sf"/>
</dbReference>
<feature type="domain" description="Mei2-like C-terminal RNA recognition motif" evidence="2">
    <location>
        <begin position="168"/>
        <end position="279"/>
    </location>
</feature>
<reference evidence="3" key="3">
    <citation type="submission" date="2022-01" db="UniProtKB">
        <authorList>
            <consortium name="EnsemblPlants"/>
        </authorList>
    </citation>
    <scope>IDENTIFICATION</scope>
    <source>
        <strain evidence="3">subsp. vulgare</strain>
    </source>
</reference>
<protein>
    <recommendedName>
        <fullName evidence="2">Mei2-like C-terminal RNA recognition motif domain-containing protein</fullName>
    </recommendedName>
</protein>
<dbReference type="Proteomes" id="UP000011116">
    <property type="component" value="Chromosome 5H"/>
</dbReference>
<feature type="compositionally biased region" description="Low complexity" evidence="1">
    <location>
        <begin position="129"/>
        <end position="146"/>
    </location>
</feature>
<dbReference type="AlphaFoldDB" id="A0A8I6YK50"/>
<dbReference type="OrthoDB" id="417481at2759"/>
<dbReference type="Gramene" id="HORVU.MOREX.r2.5HG0413790.1">
    <property type="protein sequence ID" value="HORVU.MOREX.r2.5HG0413790.1"/>
    <property type="gene ID" value="HORVU.MOREX.r2.5HG0413790"/>
</dbReference>
<dbReference type="Gene3D" id="3.30.70.330">
    <property type="match status" value="1"/>
</dbReference>
<name>A0A8I6YK50_HORVV</name>
<dbReference type="GeneID" id="123397120"/>
<dbReference type="KEGG" id="hvg:123397120"/>
<proteinExistence type="predicted"/>
<dbReference type="SUPFAM" id="SSF54928">
    <property type="entry name" value="RNA-binding domain, RBD"/>
    <property type="match status" value="1"/>
</dbReference>
<evidence type="ECO:0000256" key="1">
    <source>
        <dbReference type="SAM" id="MobiDB-lite"/>
    </source>
</evidence>
<dbReference type="SMR" id="A0A8I6YK50"/>
<dbReference type="InterPro" id="IPR035979">
    <property type="entry name" value="RBD_domain_sf"/>
</dbReference>
<dbReference type="GO" id="GO:0003676">
    <property type="term" value="F:nucleic acid binding"/>
    <property type="evidence" value="ECO:0007669"/>
    <property type="project" value="InterPro"/>
</dbReference>
<dbReference type="InterPro" id="IPR007201">
    <property type="entry name" value="Mei2-like_Rrm_C"/>
</dbReference>
<dbReference type="EnsemblPlants" id="HORVU.MOREX.r3.5HG0498610.1">
    <property type="protein sequence ID" value="HORVU.MOREX.r3.5HG0498610.1"/>
    <property type="gene ID" value="HORVU.MOREX.r3.5HG0498610"/>
</dbReference>
<evidence type="ECO:0000259" key="2">
    <source>
        <dbReference type="Pfam" id="PF04059"/>
    </source>
</evidence>
<gene>
    <name evidence="3" type="primary">LOC123397120</name>
</gene>
<evidence type="ECO:0000313" key="3">
    <source>
        <dbReference type="EnsemblPlants" id="HORVU.MOREX.r3.5HG0498610.1"/>
    </source>
</evidence>
<keyword evidence="4" id="KW-1185">Reference proteome</keyword>
<reference evidence="3" key="2">
    <citation type="submission" date="2020-10" db="EMBL/GenBank/DDBJ databases">
        <authorList>
            <person name="Scholz U."/>
            <person name="Mascher M."/>
            <person name="Fiebig A."/>
        </authorList>
    </citation>
    <scope>NUCLEOTIDE SEQUENCE [LARGE SCALE GENOMIC DNA]</scope>
    <source>
        <strain evidence="3">cv. Morex</strain>
    </source>
</reference>